<dbReference type="PANTHER" id="PTHR35040">
    <property type="match status" value="1"/>
</dbReference>
<dbReference type="EMBL" id="CAJVRM010000036">
    <property type="protein sequence ID" value="CAG8972121.1"/>
    <property type="molecule type" value="Genomic_DNA"/>
</dbReference>
<comment type="caution">
    <text evidence="1">The sequence shown here is derived from an EMBL/GenBank/DDBJ whole genome shotgun (WGS) entry which is preliminary data.</text>
</comment>
<dbReference type="InterPro" id="IPR021986">
    <property type="entry name" value="Spherulin4"/>
</dbReference>
<protein>
    <submittedName>
        <fullName evidence="1">Uncharacterized protein</fullName>
    </submittedName>
</protein>
<dbReference type="OrthoDB" id="5342184at2759"/>
<proteinExistence type="predicted"/>
<reference evidence="1" key="1">
    <citation type="submission" date="2021-07" db="EMBL/GenBank/DDBJ databases">
        <authorList>
            <person name="Durling M."/>
        </authorList>
    </citation>
    <scope>NUCLEOTIDE SEQUENCE</scope>
</reference>
<evidence type="ECO:0000313" key="1">
    <source>
        <dbReference type="EMBL" id="CAG8972121.1"/>
    </source>
</evidence>
<dbReference type="Proteomes" id="UP000701801">
    <property type="component" value="Unassembled WGS sequence"/>
</dbReference>
<name>A0A9N9Q3H1_9HELO</name>
<dbReference type="PANTHER" id="PTHR35040:SF9">
    <property type="entry name" value="4-LIKE CELL SURFACE PROTEIN, PUTATIVE (AFU_ORTHOLOGUE AFUA_4G14080)-RELATED"/>
    <property type="match status" value="1"/>
</dbReference>
<gene>
    <name evidence="1" type="ORF">HYALB_00008126</name>
</gene>
<keyword evidence="2" id="KW-1185">Reference proteome</keyword>
<dbReference type="AlphaFoldDB" id="A0A9N9Q3H1"/>
<sequence>MTELMIPFTMHSVQAHPKLNFTVIINPSSGPGSSPLPDSSYTPEIQKMNAFPNVRTVGYVRTGYGSRNISEVLADVNTYSGWASNQSANIAMHGIFFDEAPYLYSQQNAAFLVTINQAVKNSTGIQPDRITIHNPGTVPDARLVDDSTDFTVVFEGSYQEFKEKQGSLSTLPQPRSKYSNVVHSIPKLSKHSIHNFVAEVSQHSTLFSLTDVNVNFYEKFGSRWDKVPQTISPPPSAVLIPLYIYPLPHAWTPLYEAISTYPNVTFVVIINPHNGPGASSQPDAAYSRELGKLSVLANVRLVGYVRVNYCERNLAEVLEDINKYAGWSKTAIRSSSPTPSDSAQMSVAVHGIFVDETPNSYTEERAMYLENVTSLVKKTPGILGDCVVIHNPGTVPDIELAESGPDITTVVEESWSNYQSEALQERMSSLLRYDRNQCSFMVHSVPVEEVSRLVQELRHRGAYLFVTDLREDYYCRFGKSWGDFVKAMAA</sequence>
<organism evidence="1 2">
    <name type="scientific">Hymenoscyphus albidus</name>
    <dbReference type="NCBI Taxonomy" id="595503"/>
    <lineage>
        <taxon>Eukaryota</taxon>
        <taxon>Fungi</taxon>
        <taxon>Dikarya</taxon>
        <taxon>Ascomycota</taxon>
        <taxon>Pezizomycotina</taxon>
        <taxon>Leotiomycetes</taxon>
        <taxon>Helotiales</taxon>
        <taxon>Helotiaceae</taxon>
        <taxon>Hymenoscyphus</taxon>
    </lineage>
</organism>
<dbReference type="Pfam" id="PF12138">
    <property type="entry name" value="Spherulin4"/>
    <property type="match status" value="2"/>
</dbReference>
<evidence type="ECO:0000313" key="2">
    <source>
        <dbReference type="Proteomes" id="UP000701801"/>
    </source>
</evidence>
<accession>A0A9N9Q3H1</accession>